<dbReference type="InterPro" id="IPR003347">
    <property type="entry name" value="JmjC_dom"/>
</dbReference>
<accession>A0A3A8KJU6</accession>
<sequence length="325" mass="35735">MEKTELSAEFWDGFARDCWKKKAVVLKGVLPKDFLTGMDVLESFGGYVAHSLGQGPNAPPVKQRGGHVRLFVEGRQIGPTEQLKFLPRGDGLSGYMKELNATFDGARVGIILNDVELYNARLGVLLRKLLAPLISRVGIPARNVESTIFAGDYDVTPFGIHKDDSADVLTLVIEGRKRMLVWPEAYFDEHPERLQQLQAGNEAIPLFEKDATVLLAEPGDIMYWPGSAYHVATSTGGVVATCAIGFWHKANLSEMISELVKDVLTSKLGGRNTVVQSWQPGTVPSELESSTRALQELLAGGEFQAALSKAWTERVERIGFMAYKE</sequence>
<dbReference type="SUPFAM" id="SSF51197">
    <property type="entry name" value="Clavaminate synthase-like"/>
    <property type="match status" value="1"/>
</dbReference>
<keyword evidence="3" id="KW-1185">Reference proteome</keyword>
<evidence type="ECO:0000313" key="3">
    <source>
        <dbReference type="Proteomes" id="UP000268313"/>
    </source>
</evidence>
<evidence type="ECO:0000313" key="2">
    <source>
        <dbReference type="EMBL" id="RKH07399.1"/>
    </source>
</evidence>
<dbReference type="OrthoDB" id="4518480at2"/>
<feature type="domain" description="JmjC" evidence="1">
    <location>
        <begin position="118"/>
        <end position="263"/>
    </location>
</feature>
<name>A0A3A8KJU6_9BACT</name>
<dbReference type="RefSeq" id="WP_120600824.1">
    <property type="nucleotide sequence ID" value="NZ_JABFJX010000003.1"/>
</dbReference>
<protein>
    <recommendedName>
        <fullName evidence="1">JmjC domain-containing protein</fullName>
    </recommendedName>
</protein>
<dbReference type="PROSITE" id="PS51184">
    <property type="entry name" value="JMJC"/>
    <property type="match status" value="1"/>
</dbReference>
<dbReference type="Pfam" id="PF08007">
    <property type="entry name" value="JmjC_2"/>
    <property type="match status" value="1"/>
</dbReference>
<proteinExistence type="predicted"/>
<evidence type="ECO:0000259" key="1">
    <source>
        <dbReference type="PROSITE" id="PS51184"/>
    </source>
</evidence>
<comment type="caution">
    <text evidence="2">The sequence shown here is derived from an EMBL/GenBank/DDBJ whole genome shotgun (WGS) entry which is preliminary data.</text>
</comment>
<dbReference type="Gene3D" id="2.60.120.650">
    <property type="entry name" value="Cupin"/>
    <property type="match status" value="1"/>
</dbReference>
<gene>
    <name evidence="2" type="ORF">D7X32_02190</name>
</gene>
<organism evidence="2 3">
    <name type="scientific">Corallococcus carmarthensis</name>
    <dbReference type="NCBI Taxonomy" id="2316728"/>
    <lineage>
        <taxon>Bacteria</taxon>
        <taxon>Pseudomonadati</taxon>
        <taxon>Myxococcota</taxon>
        <taxon>Myxococcia</taxon>
        <taxon>Myxococcales</taxon>
        <taxon>Cystobacterineae</taxon>
        <taxon>Myxococcaceae</taxon>
        <taxon>Corallococcus</taxon>
    </lineage>
</organism>
<reference evidence="3" key="1">
    <citation type="submission" date="2018-09" db="EMBL/GenBank/DDBJ databases">
        <authorList>
            <person name="Livingstone P.G."/>
            <person name="Whitworth D.E."/>
        </authorList>
    </citation>
    <scope>NUCLEOTIDE SEQUENCE [LARGE SCALE GENOMIC DNA]</scope>
    <source>
        <strain evidence="3">CA043D</strain>
    </source>
</reference>
<dbReference type="Proteomes" id="UP000268313">
    <property type="component" value="Unassembled WGS sequence"/>
</dbReference>
<dbReference type="EMBL" id="RAWE01000004">
    <property type="protein sequence ID" value="RKH07399.1"/>
    <property type="molecule type" value="Genomic_DNA"/>
</dbReference>
<dbReference type="AlphaFoldDB" id="A0A3A8KJU6"/>